<dbReference type="GO" id="GO:0005737">
    <property type="term" value="C:cytoplasm"/>
    <property type="evidence" value="ECO:0007669"/>
    <property type="project" value="TreeGrafter"/>
</dbReference>
<evidence type="ECO:0000313" key="3">
    <source>
        <dbReference type="Proteomes" id="UP000681075"/>
    </source>
</evidence>
<comment type="caution">
    <text evidence="2">The sequence shown here is derived from an EMBL/GenBank/DDBJ whole genome shotgun (WGS) entry which is preliminary data.</text>
</comment>
<sequence>MRSERIALVLGATGGIGGEVTDALLRNGWAVRALHRRAASMPARRGVTWIQGDAMVREDVVAAATGTAAIIHAVNPPGYRNWNELVVPMVENSIAAAQASGARIVLPGTIYNYGPDAFPLLREESPQRPRTRKGAIRVEMERRLRDSGVPVLIVRFGDFFGPKPGQNWFSGGMVKPGKKPRSILDPNTRGVAHSWAYLPDAAAAIAQLLDKPLDRVALFHFAGHVDRDGGEMTAAIQRAVGGARVWFFPWFVLRLLAPFVTLLREMKEMRYLWRTDIRMDNRKLVAVLGAEPHTPLDEAVRTSLRALNCI</sequence>
<accession>A0A8S8XGI4</accession>
<dbReference type="GO" id="GO:0004029">
    <property type="term" value="F:aldehyde dehydrogenase (NAD+) activity"/>
    <property type="evidence" value="ECO:0007669"/>
    <property type="project" value="TreeGrafter"/>
</dbReference>
<protein>
    <submittedName>
        <fullName evidence="2">Membrane protein</fullName>
    </submittedName>
</protein>
<proteinExistence type="predicted"/>
<keyword evidence="3" id="KW-1185">Reference proteome</keyword>
<name>A0A8S8XGI4_9PROT</name>
<dbReference type="InterPro" id="IPR016040">
    <property type="entry name" value="NAD(P)-bd_dom"/>
</dbReference>
<dbReference type="SUPFAM" id="SSF51735">
    <property type="entry name" value="NAD(P)-binding Rossmann-fold domains"/>
    <property type="match status" value="1"/>
</dbReference>
<gene>
    <name evidence="2" type="ORF">TMPK1_32460</name>
</gene>
<dbReference type="Gene3D" id="3.40.50.720">
    <property type="entry name" value="NAD(P)-binding Rossmann-like Domain"/>
    <property type="match status" value="1"/>
</dbReference>
<reference evidence="2" key="1">
    <citation type="submission" date="2021-02" db="EMBL/GenBank/DDBJ databases">
        <title>Genome sequence of Rhodospirillales sp. strain TMPK1 isolated from soil.</title>
        <authorList>
            <person name="Nakai R."/>
            <person name="Kusada H."/>
            <person name="Tamaki H."/>
        </authorList>
    </citation>
    <scope>NUCLEOTIDE SEQUENCE</scope>
    <source>
        <strain evidence="2">TMPK1</strain>
    </source>
</reference>
<dbReference type="PANTHER" id="PTHR48079:SF6">
    <property type="entry name" value="NAD(P)-BINDING DOMAIN-CONTAINING PROTEIN-RELATED"/>
    <property type="match status" value="1"/>
</dbReference>
<dbReference type="Pfam" id="PF13460">
    <property type="entry name" value="NAD_binding_10"/>
    <property type="match status" value="1"/>
</dbReference>
<dbReference type="Proteomes" id="UP000681075">
    <property type="component" value="Unassembled WGS sequence"/>
</dbReference>
<feature type="domain" description="NAD(P)-binding" evidence="1">
    <location>
        <begin position="11"/>
        <end position="159"/>
    </location>
</feature>
<dbReference type="InterPro" id="IPR036291">
    <property type="entry name" value="NAD(P)-bd_dom_sf"/>
</dbReference>
<dbReference type="InterPro" id="IPR051783">
    <property type="entry name" value="NAD(P)-dependent_oxidoreduct"/>
</dbReference>
<dbReference type="RefSeq" id="WP_420244303.1">
    <property type="nucleotide sequence ID" value="NZ_BOPV01000001.1"/>
</dbReference>
<organism evidence="2 3">
    <name type="scientific">Roseiterribacter gracilis</name>
    <dbReference type="NCBI Taxonomy" id="2812848"/>
    <lineage>
        <taxon>Bacteria</taxon>
        <taxon>Pseudomonadati</taxon>
        <taxon>Pseudomonadota</taxon>
        <taxon>Alphaproteobacteria</taxon>
        <taxon>Rhodospirillales</taxon>
        <taxon>Roseiterribacteraceae</taxon>
        <taxon>Roseiterribacter</taxon>
    </lineage>
</organism>
<dbReference type="AlphaFoldDB" id="A0A8S8XGI4"/>
<dbReference type="PANTHER" id="PTHR48079">
    <property type="entry name" value="PROTEIN YEEZ"/>
    <property type="match status" value="1"/>
</dbReference>
<evidence type="ECO:0000259" key="1">
    <source>
        <dbReference type="Pfam" id="PF13460"/>
    </source>
</evidence>
<evidence type="ECO:0000313" key="2">
    <source>
        <dbReference type="EMBL" id="GIL41009.1"/>
    </source>
</evidence>
<dbReference type="EMBL" id="BOPV01000001">
    <property type="protein sequence ID" value="GIL41009.1"/>
    <property type="molecule type" value="Genomic_DNA"/>
</dbReference>